<organism evidence="1 2">
    <name type="scientific">Gigaspora margarita</name>
    <dbReference type="NCBI Taxonomy" id="4874"/>
    <lineage>
        <taxon>Eukaryota</taxon>
        <taxon>Fungi</taxon>
        <taxon>Fungi incertae sedis</taxon>
        <taxon>Mucoromycota</taxon>
        <taxon>Glomeromycotina</taxon>
        <taxon>Glomeromycetes</taxon>
        <taxon>Diversisporales</taxon>
        <taxon>Gigasporaceae</taxon>
        <taxon>Gigaspora</taxon>
    </lineage>
</organism>
<gene>
    <name evidence="1" type="ORF">GMARGA_LOCUS27431</name>
</gene>
<accession>A0ABN7W7M1</accession>
<evidence type="ECO:0000313" key="1">
    <source>
        <dbReference type="EMBL" id="CAG8819907.1"/>
    </source>
</evidence>
<name>A0ABN7W7M1_GIGMA</name>
<dbReference type="EMBL" id="CAJVQB010033521">
    <property type="protein sequence ID" value="CAG8819907.1"/>
    <property type="molecule type" value="Genomic_DNA"/>
</dbReference>
<sequence length="115" mass="13518">PKNKYENFTNAYIYNYMVKNKKPNSDRLIVCKLVAEEWQIFRKQKEVEFDNITVQYLNTPLDMQRILYPITSHPQVSISSSFLQTAIITIAQLSENLEEFFPNAVAQNKQLKVKD</sequence>
<protein>
    <submittedName>
        <fullName evidence="1">17653_t:CDS:1</fullName>
    </submittedName>
</protein>
<keyword evidence="2" id="KW-1185">Reference proteome</keyword>
<proteinExistence type="predicted"/>
<feature type="non-terminal residue" evidence="1">
    <location>
        <position position="1"/>
    </location>
</feature>
<dbReference type="Proteomes" id="UP000789901">
    <property type="component" value="Unassembled WGS sequence"/>
</dbReference>
<reference evidence="1 2" key="1">
    <citation type="submission" date="2021-06" db="EMBL/GenBank/DDBJ databases">
        <authorList>
            <person name="Kallberg Y."/>
            <person name="Tangrot J."/>
            <person name="Rosling A."/>
        </authorList>
    </citation>
    <scope>NUCLEOTIDE SEQUENCE [LARGE SCALE GENOMIC DNA]</scope>
    <source>
        <strain evidence="1 2">120-4 pot B 10/14</strain>
    </source>
</reference>
<evidence type="ECO:0000313" key="2">
    <source>
        <dbReference type="Proteomes" id="UP000789901"/>
    </source>
</evidence>
<comment type="caution">
    <text evidence="1">The sequence shown here is derived from an EMBL/GenBank/DDBJ whole genome shotgun (WGS) entry which is preliminary data.</text>
</comment>